<dbReference type="EMBL" id="CAJNOT010000559">
    <property type="protein sequence ID" value="CAF1021141.1"/>
    <property type="molecule type" value="Genomic_DNA"/>
</dbReference>
<dbReference type="Pfam" id="PF01477">
    <property type="entry name" value="PLAT"/>
    <property type="match status" value="1"/>
</dbReference>
<dbReference type="Gene3D" id="2.60.60.20">
    <property type="entry name" value="PLAT/LH2 domain"/>
    <property type="match status" value="1"/>
</dbReference>
<dbReference type="PANTHER" id="PTHR45901:SF3">
    <property type="entry name" value="LIPOXYGENASE HOMOLOGY DOMAIN-CONTAINING PROTEIN 1"/>
    <property type="match status" value="1"/>
</dbReference>
<sequence length="124" mass="14541">MKKDQLISIKVAFCIIIREELSDIKLEKLIIYLHVTVIITSSTTKSQTPIATIDKFIIECLDLGKLNKLHIEHDNALFSPDWFLDKVEVINMETDEKVVFRCHRWLGKKHDDHEIQRDLLPMND</sequence>
<protein>
    <recommendedName>
        <fullName evidence="2">PLAT domain-containing protein</fullName>
    </recommendedName>
</protein>
<dbReference type="InterPro" id="IPR001024">
    <property type="entry name" value="PLAT/LH2_dom"/>
</dbReference>
<evidence type="ECO:0000259" key="2">
    <source>
        <dbReference type="PROSITE" id="PS50095"/>
    </source>
</evidence>
<dbReference type="AlphaFoldDB" id="A0A814IB62"/>
<reference evidence="3" key="1">
    <citation type="submission" date="2021-02" db="EMBL/GenBank/DDBJ databases">
        <authorList>
            <person name="Nowell W R."/>
        </authorList>
    </citation>
    <scope>NUCLEOTIDE SEQUENCE</scope>
</reference>
<organism evidence="3 4">
    <name type="scientific">Rotaria sordida</name>
    <dbReference type="NCBI Taxonomy" id="392033"/>
    <lineage>
        <taxon>Eukaryota</taxon>
        <taxon>Metazoa</taxon>
        <taxon>Spiralia</taxon>
        <taxon>Gnathifera</taxon>
        <taxon>Rotifera</taxon>
        <taxon>Eurotatoria</taxon>
        <taxon>Bdelloidea</taxon>
        <taxon>Philodinida</taxon>
        <taxon>Philodinidae</taxon>
        <taxon>Rotaria</taxon>
    </lineage>
</organism>
<accession>A0A814IB62</accession>
<dbReference type="InterPro" id="IPR036392">
    <property type="entry name" value="PLAT/LH2_dom_sf"/>
</dbReference>
<gene>
    <name evidence="3" type="ORF">ZHD862_LOCUS13546</name>
</gene>
<evidence type="ECO:0000256" key="1">
    <source>
        <dbReference type="PROSITE-ProRule" id="PRU00152"/>
    </source>
</evidence>
<evidence type="ECO:0000313" key="3">
    <source>
        <dbReference type="EMBL" id="CAF1021141.1"/>
    </source>
</evidence>
<dbReference type="PROSITE" id="PS50095">
    <property type="entry name" value="PLAT"/>
    <property type="match status" value="1"/>
</dbReference>
<dbReference type="SUPFAM" id="SSF49723">
    <property type="entry name" value="Lipase/lipooxygenase domain (PLAT/LH2 domain)"/>
    <property type="match status" value="1"/>
</dbReference>
<dbReference type="Proteomes" id="UP000663864">
    <property type="component" value="Unassembled WGS sequence"/>
</dbReference>
<comment type="caution">
    <text evidence="3">The sequence shown here is derived from an EMBL/GenBank/DDBJ whole genome shotgun (WGS) entry which is preliminary data.</text>
</comment>
<name>A0A814IB62_9BILA</name>
<proteinExistence type="predicted"/>
<evidence type="ECO:0000313" key="4">
    <source>
        <dbReference type="Proteomes" id="UP000663864"/>
    </source>
</evidence>
<dbReference type="InterPro" id="IPR052970">
    <property type="entry name" value="Inner_ear_hair_cell_LOXHD"/>
</dbReference>
<dbReference type="PANTHER" id="PTHR45901">
    <property type="entry name" value="PROTEIN CBG12474"/>
    <property type="match status" value="1"/>
</dbReference>
<feature type="domain" description="PLAT" evidence="2">
    <location>
        <begin position="11"/>
        <end position="120"/>
    </location>
</feature>
<comment type="caution">
    <text evidence="1">Lacks conserved residue(s) required for the propagation of feature annotation.</text>
</comment>